<gene>
    <name evidence="8" type="ORF">OXX778_LOCUS140</name>
</gene>
<dbReference type="FunFam" id="3.40.800.20:FF:000005">
    <property type="entry name" value="histone deacetylase 6"/>
    <property type="match status" value="1"/>
</dbReference>
<sequence>MENLLEQLCDLKIQGQDPKISGKKFKDNLKKTGLFLEDSNNWYVQHNNEISDLIKLYKPRLVNDTERKSLIERNIAIDDNDSLVVGSSLELVSDLFSENIDNGIVFIEKLKNYNDLDIISLITEIIIAKHGLKRVLILDLKNDLNTNIQEKFYRDPKVLNISIHNFNNSASPREKNFDFIGEENGKGFNLNITFNQSFSDNEFLAAFFNLILPVAYEFNPEIILVPFGSENSKLRPEIYGHIMHFFSCLANGKIVLLVDGSVKSEYFKKCVKESINSLLGYPCKRLSSLSEPVSKDILKSISVLRPYWCCLQLLNDHDSINLDEYLENFKKDGLKFKNEETNNAKNCLDIESNSMDTSDEISKIDNLAARTSICSDLDMMQHYNLIQSQHPERPDRIKRILEALKEKGIYNRCDELKSRHATENEIELCHSKSYIQEIKSLRDKSEEELKQLSKNPDSVFFHSSTFDCASLATGCLLQIVDQVCTNKCLNGVGVIRPPGHHAYSESCSGFCFFNSIAVAARYAQKTYSNVKKILILDFDIHHGNGTQDIFLEDDSVLFISLHRYDNGCFYPIDSGSNYDEVGKGNGKGYNVNIPWNQQTAGDAEYTAAFLRIIMPIAYQFNPDLVLVSAGFDGATGDPLGRYNITPNGFAQMTKLLCSLADGKVILGLEGGYNLTSISESMASCVSILLGDKCPSLPPINAKPKAYETIRNVIKIQKTYWNFLKFDDNLPRCEFKKSFRSENKSKNKNNSPVENTYTLRSRNKTKNETDLEQKKSEEIKKTKSKNFKIDSPKELPVLAEDLTDFTEISTAFSVVPLPFCPHLLEINKNVDPQFIDVKRPCSSCQSLKENWICLSCFECGCSRFVKEHMSEHYEMTKHPMALSFSDLSVWCYVCDSYVHNDLLSEVKQKFKVLFDRNRKIIALLKQEKILKMAELHKKKDFKKNRTGLIYDPLMLDFNCLWDPIYPEKPDRIKKPFERCQFYGLVDECINIPGRFSTDEEVLKCHTDRVKKLMNDSENMSHDELKHISTLYDSMYFHQNSNKAAKFALGSSIELLDNIMAGKVDNGFAIIRPPGHHAMHDEPNGYCYFNNAAVVAKEAIEKHKLERVLIIDWDVHHGQGTQYQFYDDPRVMYFSLHRYDYGTFWPNLRESDFDYIGEKEGKGYNINIPLNKTGFGNSEYFASFYNLLLPIAYEFKPQLCLVSCGFDSCIGDEKGRMNVTPAGYAHLINALSCLSNGKLCVLLEGGYCIKSLSEGVALSVRALLGYPCPRVEDFQKPDPVFVTTLMNLISMLRPYWKCLQSLNDSDDSITLEKYLLDWNEKYRKDIKFYPDEIKPGQFELTGFYPLYSDEENAVWDKKIDELIQKTDLFVPEKKSCYQIDDGVEFVTDIFSKIEPSVSQLDSKLSGVLENLAQRNFMNGLVVVKNLNLAENLSKVPELLTRKYDIIKKVMNVVFSDSLSGLSNNSNVLNFIIGSNIQSQDSTSNNIYLNLSSLDDASLITTVLRVIMPITYQFNPDFVLAYTDNLEAIHNNKVTHFGLAQVYRYLCALANGNLVLTFQDFDLDAYKKIIQKAVLALNGDALELPDTLVADESQRALIKQKISELKSNWDCFQFNDKLPQ</sequence>
<dbReference type="GO" id="GO:0000118">
    <property type="term" value="C:histone deacetylase complex"/>
    <property type="evidence" value="ECO:0007669"/>
    <property type="project" value="TreeGrafter"/>
</dbReference>
<dbReference type="Gene3D" id="3.40.800.20">
    <property type="entry name" value="Histone deacetylase domain"/>
    <property type="match status" value="4"/>
</dbReference>
<evidence type="ECO:0000256" key="1">
    <source>
        <dbReference type="ARBA" id="ARBA00004123"/>
    </source>
</evidence>
<dbReference type="GO" id="GO:0040029">
    <property type="term" value="P:epigenetic regulation of gene expression"/>
    <property type="evidence" value="ECO:0007669"/>
    <property type="project" value="TreeGrafter"/>
</dbReference>
<dbReference type="InterPro" id="IPR037138">
    <property type="entry name" value="His_deacetylse_dom_sf"/>
</dbReference>
<feature type="region of interest" description="Disordered" evidence="6">
    <location>
        <begin position="740"/>
        <end position="776"/>
    </location>
</feature>
<comment type="caution">
    <text evidence="8">The sequence shown here is derived from an EMBL/GenBank/DDBJ whole genome shotgun (WGS) entry which is preliminary data.</text>
</comment>
<evidence type="ECO:0000256" key="2">
    <source>
        <dbReference type="ARBA" id="ARBA00007738"/>
    </source>
</evidence>
<feature type="compositionally biased region" description="Basic and acidic residues" evidence="6">
    <location>
        <begin position="764"/>
        <end position="776"/>
    </location>
</feature>
<dbReference type="SUPFAM" id="SSF57850">
    <property type="entry name" value="RING/U-box"/>
    <property type="match status" value="1"/>
</dbReference>
<proteinExistence type="inferred from homology"/>
<accession>A0A813M367</accession>
<comment type="similarity">
    <text evidence="2">Belongs to the histone deacetylase family. HD type 2 subfamily.</text>
</comment>
<dbReference type="SUPFAM" id="SSF52768">
    <property type="entry name" value="Arginase/deacetylase"/>
    <property type="match status" value="3"/>
</dbReference>
<keyword evidence="5" id="KW-0479">Metal-binding</keyword>
<keyword evidence="5" id="KW-0862">Zinc</keyword>
<dbReference type="OrthoDB" id="424012at2759"/>
<keyword evidence="4" id="KW-0539">Nucleus</keyword>
<dbReference type="PROSITE" id="PS50271">
    <property type="entry name" value="ZF_UBP"/>
    <property type="match status" value="1"/>
</dbReference>
<keyword evidence="5" id="KW-0863">Zinc-finger</keyword>
<evidence type="ECO:0000313" key="9">
    <source>
        <dbReference type="Proteomes" id="UP000663879"/>
    </source>
</evidence>
<dbReference type="GO" id="GO:0016787">
    <property type="term" value="F:hydrolase activity"/>
    <property type="evidence" value="ECO:0007669"/>
    <property type="project" value="UniProtKB-KW"/>
</dbReference>
<dbReference type="GO" id="GO:0004407">
    <property type="term" value="F:histone deacetylase activity"/>
    <property type="evidence" value="ECO:0007669"/>
    <property type="project" value="TreeGrafter"/>
</dbReference>
<evidence type="ECO:0000256" key="4">
    <source>
        <dbReference type="ARBA" id="ARBA00023242"/>
    </source>
</evidence>
<dbReference type="InterPro" id="IPR001607">
    <property type="entry name" value="Znf_UBP"/>
</dbReference>
<comment type="subcellular location">
    <subcellularLocation>
        <location evidence="1">Nucleus</location>
    </subcellularLocation>
</comment>
<keyword evidence="3" id="KW-0378">Hydrolase</keyword>
<dbReference type="InterPro" id="IPR000286">
    <property type="entry name" value="HDACs"/>
</dbReference>
<evidence type="ECO:0000313" key="8">
    <source>
        <dbReference type="EMBL" id="CAF0704335.1"/>
    </source>
</evidence>
<dbReference type="InterPro" id="IPR023696">
    <property type="entry name" value="Ureohydrolase_dom_sf"/>
</dbReference>
<dbReference type="PANTHER" id="PTHR10625">
    <property type="entry name" value="HISTONE DEACETYLASE HDAC1-RELATED"/>
    <property type="match status" value="1"/>
</dbReference>
<evidence type="ECO:0000256" key="3">
    <source>
        <dbReference type="ARBA" id="ARBA00022801"/>
    </source>
</evidence>
<feature type="domain" description="UBP-type" evidence="7">
    <location>
        <begin position="817"/>
        <end position="916"/>
    </location>
</feature>
<dbReference type="EMBL" id="CAJNOC010000006">
    <property type="protein sequence ID" value="CAF0704335.1"/>
    <property type="molecule type" value="Genomic_DNA"/>
</dbReference>
<dbReference type="Gene3D" id="3.30.40.10">
    <property type="entry name" value="Zinc/RING finger domain, C3HC4 (zinc finger)"/>
    <property type="match status" value="1"/>
</dbReference>
<evidence type="ECO:0000256" key="6">
    <source>
        <dbReference type="SAM" id="MobiDB-lite"/>
    </source>
</evidence>
<dbReference type="Proteomes" id="UP000663879">
    <property type="component" value="Unassembled WGS sequence"/>
</dbReference>
<name>A0A813M367_9BILA</name>
<dbReference type="InterPro" id="IPR013083">
    <property type="entry name" value="Znf_RING/FYVE/PHD"/>
</dbReference>
<organism evidence="8 9">
    <name type="scientific">Brachionus calyciflorus</name>
    <dbReference type="NCBI Taxonomy" id="104777"/>
    <lineage>
        <taxon>Eukaryota</taxon>
        <taxon>Metazoa</taxon>
        <taxon>Spiralia</taxon>
        <taxon>Gnathifera</taxon>
        <taxon>Rotifera</taxon>
        <taxon>Eurotatoria</taxon>
        <taxon>Monogononta</taxon>
        <taxon>Pseudotrocha</taxon>
        <taxon>Ploima</taxon>
        <taxon>Brachionidae</taxon>
        <taxon>Brachionus</taxon>
    </lineage>
</organism>
<dbReference type="Pfam" id="PF00850">
    <property type="entry name" value="Hist_deacetyl"/>
    <property type="match status" value="3"/>
</dbReference>
<evidence type="ECO:0000259" key="7">
    <source>
        <dbReference type="PROSITE" id="PS50271"/>
    </source>
</evidence>
<keyword evidence="9" id="KW-1185">Reference proteome</keyword>
<evidence type="ECO:0000256" key="5">
    <source>
        <dbReference type="PROSITE-ProRule" id="PRU00502"/>
    </source>
</evidence>
<reference evidence="8" key="1">
    <citation type="submission" date="2021-02" db="EMBL/GenBank/DDBJ databases">
        <authorList>
            <person name="Nowell W R."/>
        </authorList>
    </citation>
    <scope>NUCLEOTIDE SEQUENCE</scope>
    <source>
        <strain evidence="8">Ploen Becks lab</strain>
    </source>
</reference>
<dbReference type="InterPro" id="IPR023801">
    <property type="entry name" value="His_deacetylse_dom"/>
</dbReference>
<dbReference type="CDD" id="cd10002">
    <property type="entry name" value="HDAC10_HDAC6-dom1"/>
    <property type="match status" value="1"/>
</dbReference>
<dbReference type="PRINTS" id="PR01270">
    <property type="entry name" value="HDASUPER"/>
</dbReference>
<dbReference type="SMART" id="SM00290">
    <property type="entry name" value="ZnF_UBP"/>
    <property type="match status" value="1"/>
</dbReference>
<protein>
    <recommendedName>
        <fullName evidence="7">UBP-type domain-containing protein</fullName>
    </recommendedName>
</protein>
<dbReference type="Pfam" id="PF02148">
    <property type="entry name" value="zf-UBP"/>
    <property type="match status" value="1"/>
</dbReference>
<dbReference type="GO" id="GO:0008270">
    <property type="term" value="F:zinc ion binding"/>
    <property type="evidence" value="ECO:0007669"/>
    <property type="project" value="UniProtKB-KW"/>
</dbReference>
<dbReference type="PANTHER" id="PTHR10625:SF38">
    <property type="entry name" value="HISTONE DEACETYLASE 6, ISOFORM G"/>
    <property type="match status" value="1"/>
</dbReference>